<dbReference type="InterPro" id="IPR003593">
    <property type="entry name" value="AAA+_ATPase"/>
</dbReference>
<evidence type="ECO:0000256" key="5">
    <source>
        <dbReference type="ARBA" id="ARBA00022741"/>
    </source>
</evidence>
<dbReference type="EMBL" id="UPPP01000052">
    <property type="protein sequence ID" value="VBB05015.1"/>
    <property type="molecule type" value="Genomic_DNA"/>
</dbReference>
<dbReference type="AlphaFoldDB" id="A0A498R1I6"/>
<evidence type="ECO:0000256" key="2">
    <source>
        <dbReference type="ARBA" id="ARBA00022448"/>
    </source>
</evidence>
<feature type="transmembrane region" description="Helical" evidence="9">
    <location>
        <begin position="61"/>
        <end position="87"/>
    </location>
</feature>
<comment type="subcellular location">
    <subcellularLocation>
        <location evidence="1">Cell membrane</location>
        <topology evidence="1">Multi-pass membrane protein</topology>
    </subcellularLocation>
</comment>
<feature type="domain" description="ABC transmembrane type-1" evidence="11">
    <location>
        <begin position="20"/>
        <end position="303"/>
    </location>
</feature>
<dbReference type="SUPFAM" id="SSF90123">
    <property type="entry name" value="ABC transporter transmembrane region"/>
    <property type="match status" value="1"/>
</dbReference>
<evidence type="ECO:0000259" key="10">
    <source>
        <dbReference type="PROSITE" id="PS50893"/>
    </source>
</evidence>
<sequence length="580" mass="62908">MAMLNKNLVREALSRRPLLLLLAVLSLGSGFLIVLQAHFLARIIDAVFLAGMDLYGVRQWLTLLFIITLARGLFLWLGEFIAQTLAISLEEKIRNRLVAHLLALGPPYLAGEEAGQTVNLLTEGVENLEPYFARYLPQLIAAALVPVLIAGFIFPLDVVSSLILLATAPLIPLFMILIGRLADEKNSRQWQALARLSAHFLDVMQGLTTLKLFGRSKEQITVIARMSAEFRDATLDVLKIAFLSSLVLELFATISTALVAVAVGIRLLYGHLSFYQAFFVLLLAPEFYLPLRQLGSHFHAGMNAKAAGDAIYALLNRLPQITGPAAGGRSVAFSDIEIELQQVSFTYPGGRSPALDGVSFVIEQGKITALVGPSGAGKSTVAGLLLGFIAAGSGKVVVNGMDLRNLDMASWRRHLAFVPQQPYLFAASVRDNIALGRPGASLEKVAAAARLAGAHEFIRQLPEGYDTLVGEGNRPLSGGETQRLAIARAFLQDAPLLIFDEATTGLDPANEAAVEQAMKRLMAGRTVLVIAHRLSTVFRSDRIIVLNEGRVAEWGSHAQLVRQKGLYSRMVGAYRGEDEL</sequence>
<dbReference type="FunFam" id="3.40.50.300:FF:000221">
    <property type="entry name" value="Multidrug ABC transporter ATP-binding protein"/>
    <property type="match status" value="1"/>
</dbReference>
<dbReference type="Pfam" id="PF00664">
    <property type="entry name" value="ABC_membrane"/>
    <property type="match status" value="1"/>
</dbReference>
<dbReference type="InterPro" id="IPR027417">
    <property type="entry name" value="P-loop_NTPase"/>
</dbReference>
<name>A0A498R1I6_9FIRM</name>
<keyword evidence="5" id="KW-0547">Nucleotide-binding</keyword>
<evidence type="ECO:0000256" key="9">
    <source>
        <dbReference type="SAM" id="Phobius"/>
    </source>
</evidence>
<proteinExistence type="predicted"/>
<evidence type="ECO:0000259" key="11">
    <source>
        <dbReference type="PROSITE" id="PS50929"/>
    </source>
</evidence>
<evidence type="ECO:0000256" key="4">
    <source>
        <dbReference type="ARBA" id="ARBA00022692"/>
    </source>
</evidence>
<dbReference type="PANTHER" id="PTHR24221:SF590">
    <property type="entry name" value="COMPONENT LINKED WITH THE ASSEMBLY OF CYTOCHROME' TRANSPORT TRANSMEMBRANE ATP-BINDING PROTEIN ABC TRANSPORTER CYDD-RELATED"/>
    <property type="match status" value="1"/>
</dbReference>
<dbReference type="InterPro" id="IPR039421">
    <property type="entry name" value="Type_1_exporter"/>
</dbReference>
<dbReference type="CDD" id="cd18584">
    <property type="entry name" value="ABC_6TM_AarD_CydD"/>
    <property type="match status" value="1"/>
</dbReference>
<evidence type="ECO:0000256" key="3">
    <source>
        <dbReference type="ARBA" id="ARBA00022475"/>
    </source>
</evidence>
<evidence type="ECO:0000256" key="1">
    <source>
        <dbReference type="ARBA" id="ARBA00004651"/>
    </source>
</evidence>
<dbReference type="SUPFAM" id="SSF52540">
    <property type="entry name" value="P-loop containing nucleoside triphosphate hydrolases"/>
    <property type="match status" value="1"/>
</dbReference>
<dbReference type="GO" id="GO:0016887">
    <property type="term" value="F:ATP hydrolysis activity"/>
    <property type="evidence" value="ECO:0007669"/>
    <property type="project" value="InterPro"/>
</dbReference>
<dbReference type="Pfam" id="PF00005">
    <property type="entry name" value="ABC_tran"/>
    <property type="match status" value="1"/>
</dbReference>
<gene>
    <name evidence="12" type="ORF">LUCI_0221</name>
</gene>
<dbReference type="Proteomes" id="UP000277811">
    <property type="component" value="Unassembled WGS sequence"/>
</dbReference>
<keyword evidence="4 9" id="KW-0812">Transmembrane</keyword>
<dbReference type="GO" id="GO:0140359">
    <property type="term" value="F:ABC-type transporter activity"/>
    <property type="evidence" value="ECO:0007669"/>
    <property type="project" value="InterPro"/>
</dbReference>
<dbReference type="InterPro" id="IPR036640">
    <property type="entry name" value="ABC1_TM_sf"/>
</dbReference>
<dbReference type="GO" id="GO:0005524">
    <property type="term" value="F:ATP binding"/>
    <property type="evidence" value="ECO:0007669"/>
    <property type="project" value="UniProtKB-KW"/>
</dbReference>
<organism evidence="12 13">
    <name type="scientific">Lucifera butyrica</name>
    <dbReference type="NCBI Taxonomy" id="1351585"/>
    <lineage>
        <taxon>Bacteria</taxon>
        <taxon>Bacillati</taxon>
        <taxon>Bacillota</taxon>
        <taxon>Negativicutes</taxon>
        <taxon>Veillonellales</taxon>
        <taxon>Veillonellaceae</taxon>
        <taxon>Lucifera</taxon>
    </lineage>
</organism>
<reference evidence="12 13" key="1">
    <citation type="submission" date="2018-06" db="EMBL/GenBank/DDBJ databases">
        <authorList>
            <person name="Strepis N."/>
        </authorList>
    </citation>
    <scope>NUCLEOTIDE SEQUENCE [LARGE SCALE GENOMIC DNA]</scope>
    <source>
        <strain evidence="12">LUCI</strain>
    </source>
</reference>
<feature type="domain" description="ABC transporter" evidence="10">
    <location>
        <begin position="338"/>
        <end position="573"/>
    </location>
</feature>
<dbReference type="GO" id="GO:0005886">
    <property type="term" value="C:plasma membrane"/>
    <property type="evidence" value="ECO:0007669"/>
    <property type="project" value="UniProtKB-SubCell"/>
</dbReference>
<dbReference type="SMART" id="SM00382">
    <property type="entry name" value="AAA"/>
    <property type="match status" value="1"/>
</dbReference>
<dbReference type="PROSITE" id="PS50929">
    <property type="entry name" value="ABC_TM1F"/>
    <property type="match status" value="1"/>
</dbReference>
<dbReference type="PROSITE" id="PS50893">
    <property type="entry name" value="ABC_TRANSPORTER_2"/>
    <property type="match status" value="1"/>
</dbReference>
<keyword evidence="6" id="KW-0067">ATP-binding</keyword>
<feature type="transmembrane region" description="Helical" evidence="9">
    <location>
        <begin position="135"/>
        <end position="156"/>
    </location>
</feature>
<evidence type="ECO:0000256" key="8">
    <source>
        <dbReference type="ARBA" id="ARBA00023136"/>
    </source>
</evidence>
<dbReference type="GO" id="GO:0042883">
    <property type="term" value="P:cysteine transport"/>
    <property type="evidence" value="ECO:0007669"/>
    <property type="project" value="InterPro"/>
</dbReference>
<dbReference type="NCBIfam" id="TIGR02857">
    <property type="entry name" value="CydD"/>
    <property type="match status" value="1"/>
</dbReference>
<keyword evidence="7 9" id="KW-1133">Transmembrane helix</keyword>
<feature type="transmembrane region" description="Helical" evidence="9">
    <location>
        <begin position="162"/>
        <end position="182"/>
    </location>
</feature>
<accession>A0A498R1I6</accession>
<dbReference type="Gene3D" id="3.40.50.300">
    <property type="entry name" value="P-loop containing nucleotide triphosphate hydrolases"/>
    <property type="match status" value="1"/>
</dbReference>
<protein>
    <submittedName>
        <fullName evidence="12">Abc transporter</fullName>
    </submittedName>
</protein>
<dbReference type="InterPro" id="IPR014216">
    <property type="entry name" value="ABC_transptr_CydD"/>
</dbReference>
<dbReference type="InterPro" id="IPR003439">
    <property type="entry name" value="ABC_transporter-like_ATP-bd"/>
</dbReference>
<dbReference type="Gene3D" id="1.20.1560.10">
    <property type="entry name" value="ABC transporter type 1, transmembrane domain"/>
    <property type="match status" value="1"/>
</dbReference>
<keyword evidence="13" id="KW-1185">Reference proteome</keyword>
<evidence type="ECO:0000256" key="6">
    <source>
        <dbReference type="ARBA" id="ARBA00022840"/>
    </source>
</evidence>
<keyword evidence="3" id="KW-1003">Cell membrane</keyword>
<feature type="transmembrane region" description="Helical" evidence="9">
    <location>
        <begin position="240"/>
        <end position="268"/>
    </location>
</feature>
<dbReference type="PANTHER" id="PTHR24221">
    <property type="entry name" value="ATP-BINDING CASSETTE SUB-FAMILY B"/>
    <property type="match status" value="1"/>
</dbReference>
<evidence type="ECO:0000256" key="7">
    <source>
        <dbReference type="ARBA" id="ARBA00022989"/>
    </source>
</evidence>
<keyword evidence="8 9" id="KW-0472">Membrane</keyword>
<evidence type="ECO:0000313" key="12">
    <source>
        <dbReference type="EMBL" id="VBB05015.1"/>
    </source>
</evidence>
<dbReference type="RefSeq" id="WP_207856794.1">
    <property type="nucleotide sequence ID" value="NZ_UPPP01000052.1"/>
</dbReference>
<keyword evidence="2" id="KW-0813">Transport</keyword>
<evidence type="ECO:0000313" key="13">
    <source>
        <dbReference type="Proteomes" id="UP000277811"/>
    </source>
</evidence>
<dbReference type="InterPro" id="IPR011527">
    <property type="entry name" value="ABC1_TM_dom"/>
</dbReference>